<evidence type="ECO:0000256" key="1">
    <source>
        <dbReference type="SAM" id="MobiDB-lite"/>
    </source>
</evidence>
<comment type="caution">
    <text evidence="2">The sequence shown here is derived from an EMBL/GenBank/DDBJ whole genome shotgun (WGS) entry which is preliminary data.</text>
</comment>
<accession>A0A818QX73</accession>
<dbReference type="AlphaFoldDB" id="A0A818QX73"/>
<organism evidence="2 3">
    <name type="scientific">Rotaria sordida</name>
    <dbReference type="NCBI Taxonomy" id="392033"/>
    <lineage>
        <taxon>Eukaryota</taxon>
        <taxon>Metazoa</taxon>
        <taxon>Spiralia</taxon>
        <taxon>Gnathifera</taxon>
        <taxon>Rotifera</taxon>
        <taxon>Eurotatoria</taxon>
        <taxon>Bdelloidea</taxon>
        <taxon>Philodinida</taxon>
        <taxon>Philodinidae</taxon>
        <taxon>Rotaria</taxon>
    </lineage>
</organism>
<name>A0A818QX73_9BILA</name>
<proteinExistence type="predicted"/>
<gene>
    <name evidence="2" type="ORF">OTI717_LOCUS8963</name>
</gene>
<feature type="region of interest" description="Disordered" evidence="1">
    <location>
        <begin position="1"/>
        <end position="73"/>
    </location>
</feature>
<evidence type="ECO:0000313" key="3">
    <source>
        <dbReference type="Proteomes" id="UP000663823"/>
    </source>
</evidence>
<feature type="compositionally biased region" description="Basic residues" evidence="1">
    <location>
        <begin position="1"/>
        <end position="16"/>
    </location>
</feature>
<evidence type="ECO:0000313" key="2">
    <source>
        <dbReference type="EMBL" id="CAF3643444.1"/>
    </source>
</evidence>
<feature type="compositionally biased region" description="Basic and acidic residues" evidence="1">
    <location>
        <begin position="17"/>
        <end position="34"/>
    </location>
</feature>
<protein>
    <submittedName>
        <fullName evidence="2">Uncharacterized protein</fullName>
    </submittedName>
</protein>
<reference evidence="2" key="1">
    <citation type="submission" date="2021-02" db="EMBL/GenBank/DDBJ databases">
        <authorList>
            <person name="Nowell W R."/>
        </authorList>
    </citation>
    <scope>NUCLEOTIDE SEQUENCE</scope>
</reference>
<feature type="compositionally biased region" description="Basic and acidic residues" evidence="1">
    <location>
        <begin position="53"/>
        <end position="64"/>
    </location>
</feature>
<dbReference type="EMBL" id="CAJOAX010000740">
    <property type="protein sequence ID" value="CAF3643444.1"/>
    <property type="molecule type" value="Genomic_DNA"/>
</dbReference>
<dbReference type="Proteomes" id="UP000663823">
    <property type="component" value="Unassembled WGS sequence"/>
</dbReference>
<sequence length="73" mass="8473">MSGTRKKPFSSKKKKEQLKLKREKIRAQGDKWADSDDESAIININSSHNSRRRINEQPLRDDTTHNPNRLLSA</sequence>